<dbReference type="PANTHER" id="PTHR43441:SF12">
    <property type="entry name" value="RIBOSOMAL N-ACETYLTRANSFERASE YDAF-RELATED"/>
    <property type="match status" value="1"/>
</dbReference>
<dbReference type="GO" id="GO:1990189">
    <property type="term" value="F:protein N-terminal-serine acetyltransferase activity"/>
    <property type="evidence" value="ECO:0007669"/>
    <property type="project" value="TreeGrafter"/>
</dbReference>
<dbReference type="InterPro" id="IPR016181">
    <property type="entry name" value="Acyl_CoA_acyltransferase"/>
</dbReference>
<dbReference type="RefSeq" id="WP_130305869.1">
    <property type="nucleotide sequence ID" value="NZ_SHKN01000001.1"/>
</dbReference>
<dbReference type="Gene3D" id="3.40.630.30">
    <property type="match status" value="1"/>
</dbReference>
<dbReference type="InterPro" id="IPR051908">
    <property type="entry name" value="Ribosomal_N-acetyltransferase"/>
</dbReference>
<evidence type="ECO:0000313" key="2">
    <source>
        <dbReference type="EMBL" id="RZT95948.1"/>
    </source>
</evidence>
<keyword evidence="3" id="KW-1185">Reference proteome</keyword>
<gene>
    <name evidence="2" type="ORF">EV201_0577</name>
</gene>
<comment type="caution">
    <text evidence="2">The sequence shown here is derived from an EMBL/GenBank/DDBJ whole genome shotgun (WGS) entry which is preliminary data.</text>
</comment>
<dbReference type="PANTHER" id="PTHR43441">
    <property type="entry name" value="RIBOSOMAL-PROTEIN-SERINE ACETYLTRANSFERASE"/>
    <property type="match status" value="1"/>
</dbReference>
<dbReference type="SUPFAM" id="SSF55729">
    <property type="entry name" value="Acyl-CoA N-acyltransferases (Nat)"/>
    <property type="match status" value="1"/>
</dbReference>
<dbReference type="GO" id="GO:0005737">
    <property type="term" value="C:cytoplasm"/>
    <property type="evidence" value="ECO:0007669"/>
    <property type="project" value="TreeGrafter"/>
</dbReference>
<evidence type="ECO:0000313" key="3">
    <source>
        <dbReference type="Proteomes" id="UP000293562"/>
    </source>
</evidence>
<dbReference type="EMBL" id="SHKN01000001">
    <property type="protein sequence ID" value="RZT95948.1"/>
    <property type="molecule type" value="Genomic_DNA"/>
</dbReference>
<dbReference type="PROSITE" id="PS51186">
    <property type="entry name" value="GNAT"/>
    <property type="match status" value="1"/>
</dbReference>
<dbReference type="Pfam" id="PF13302">
    <property type="entry name" value="Acetyltransf_3"/>
    <property type="match status" value="1"/>
</dbReference>
<keyword evidence="2" id="KW-0808">Transferase</keyword>
<proteinExistence type="predicted"/>
<feature type="domain" description="N-acetyltransferase" evidence="1">
    <location>
        <begin position="16"/>
        <end position="176"/>
    </location>
</feature>
<reference evidence="2 3" key="1">
    <citation type="submission" date="2019-02" db="EMBL/GenBank/DDBJ databases">
        <title>Genomic Encyclopedia of Type Strains, Phase IV (KMG-IV): sequencing the most valuable type-strain genomes for metagenomic binning, comparative biology and taxonomic classification.</title>
        <authorList>
            <person name="Goeker M."/>
        </authorList>
    </citation>
    <scope>NUCLEOTIDE SEQUENCE [LARGE SCALE GENOMIC DNA]</scope>
    <source>
        <strain evidence="2 3">DSM 28825</strain>
    </source>
</reference>
<dbReference type="OrthoDB" id="9812949at2"/>
<accession>A0A4Q7VJ03</accession>
<organism evidence="2 3">
    <name type="scientific">Ancylomarina subtilis</name>
    <dbReference type="NCBI Taxonomy" id="1639035"/>
    <lineage>
        <taxon>Bacteria</taxon>
        <taxon>Pseudomonadati</taxon>
        <taxon>Bacteroidota</taxon>
        <taxon>Bacteroidia</taxon>
        <taxon>Marinilabiliales</taxon>
        <taxon>Marinifilaceae</taxon>
        <taxon>Ancylomarina</taxon>
    </lineage>
</organism>
<sequence>MAITERVKKIRVSDSILLKQIELSDSKDIFRTIDSQRAYLGKWLPFVEVSRKIEDTEYFIRKMLEDPSENYVFVIHLQGKFAGLIGLKDTDKQNKKTEIGYWLSEDFQKKGIVTKSVQRLCKFAFEELEMNRIQIKCAERNFPSKKIPKRLGFVFEGIERDGELLTGGIYTDLEIYSKLRNE</sequence>
<dbReference type="InterPro" id="IPR000182">
    <property type="entry name" value="GNAT_dom"/>
</dbReference>
<evidence type="ECO:0000259" key="1">
    <source>
        <dbReference type="PROSITE" id="PS51186"/>
    </source>
</evidence>
<dbReference type="CDD" id="cd04301">
    <property type="entry name" value="NAT_SF"/>
    <property type="match status" value="1"/>
</dbReference>
<dbReference type="Proteomes" id="UP000293562">
    <property type="component" value="Unassembled WGS sequence"/>
</dbReference>
<dbReference type="AlphaFoldDB" id="A0A4Q7VJ03"/>
<name>A0A4Q7VJ03_9BACT</name>
<dbReference type="GO" id="GO:0008999">
    <property type="term" value="F:protein-N-terminal-alanine acetyltransferase activity"/>
    <property type="evidence" value="ECO:0007669"/>
    <property type="project" value="TreeGrafter"/>
</dbReference>
<protein>
    <submittedName>
        <fullName evidence="2">Ribosomal-protein-serine acetyltransferase</fullName>
    </submittedName>
</protein>